<evidence type="ECO:0000313" key="1">
    <source>
        <dbReference type="EMBL" id="TWT35592.1"/>
    </source>
</evidence>
<comment type="caution">
    <text evidence="1">The sequence shown here is derived from an EMBL/GenBank/DDBJ whole genome shotgun (WGS) entry which is preliminary data.</text>
</comment>
<sequence>MPNLSIREQTDLFSWEILRDDSPIISIDKQATGSDDLLEIVARALVKLDSELSVAEQRQLRGGYLQFTTIGRQPQLKHFIRLSRVAVLRPLQLSARDSSDSITVPLEHSYSKLTVVLKLIDDRVKMVDANGQHLDSISIPLGSPRSMGLTGVLKSSDSRRHRIQLDLMADEHSVGQVRVDANLRYRPWQGFEESEQLPDLESIRKPTKGEILATITKCLVADSSRLEVLNQWIQGSSSPTHIRTKSDLGRWANSVNYKKLDQAVKVVRPREGKPVTKLNEQGESVPTREWEDALEAYSIYRDWTATVAKLDELRQSRKSIVEFGTTLVAEFDDAGGNITSQVIAETNP</sequence>
<protein>
    <submittedName>
        <fullName evidence="1">Uncharacterized protein</fullName>
    </submittedName>
</protein>
<keyword evidence="2" id="KW-1185">Reference proteome</keyword>
<name>A0A5C5VD12_9BACT</name>
<dbReference type="Proteomes" id="UP000316714">
    <property type="component" value="Unassembled WGS sequence"/>
</dbReference>
<organism evidence="1 2">
    <name type="scientific">Posidoniimonas corsicana</name>
    <dbReference type="NCBI Taxonomy" id="1938618"/>
    <lineage>
        <taxon>Bacteria</taxon>
        <taxon>Pseudomonadati</taxon>
        <taxon>Planctomycetota</taxon>
        <taxon>Planctomycetia</taxon>
        <taxon>Pirellulales</taxon>
        <taxon>Lacipirellulaceae</taxon>
        <taxon>Posidoniimonas</taxon>
    </lineage>
</organism>
<reference evidence="1 2" key="1">
    <citation type="submission" date="2019-02" db="EMBL/GenBank/DDBJ databases">
        <title>Deep-cultivation of Planctomycetes and their phenomic and genomic characterization uncovers novel biology.</title>
        <authorList>
            <person name="Wiegand S."/>
            <person name="Jogler M."/>
            <person name="Boedeker C."/>
            <person name="Pinto D."/>
            <person name="Vollmers J."/>
            <person name="Rivas-Marin E."/>
            <person name="Kohn T."/>
            <person name="Peeters S.H."/>
            <person name="Heuer A."/>
            <person name="Rast P."/>
            <person name="Oberbeckmann S."/>
            <person name="Bunk B."/>
            <person name="Jeske O."/>
            <person name="Meyerdierks A."/>
            <person name="Storesund J.E."/>
            <person name="Kallscheuer N."/>
            <person name="Luecker S."/>
            <person name="Lage O.M."/>
            <person name="Pohl T."/>
            <person name="Merkel B.J."/>
            <person name="Hornburger P."/>
            <person name="Mueller R.-W."/>
            <person name="Bruemmer F."/>
            <person name="Labrenz M."/>
            <person name="Spormann A.M."/>
            <person name="Op Den Camp H."/>
            <person name="Overmann J."/>
            <person name="Amann R."/>
            <person name="Jetten M.S.M."/>
            <person name="Mascher T."/>
            <person name="Medema M.H."/>
            <person name="Devos D.P."/>
            <person name="Kaster A.-K."/>
            <person name="Ovreas L."/>
            <person name="Rohde M."/>
            <person name="Galperin M.Y."/>
            <person name="Jogler C."/>
        </authorList>
    </citation>
    <scope>NUCLEOTIDE SEQUENCE [LARGE SCALE GENOMIC DNA]</scope>
    <source>
        <strain evidence="1 2">KOR34</strain>
    </source>
</reference>
<evidence type="ECO:0000313" key="2">
    <source>
        <dbReference type="Proteomes" id="UP000316714"/>
    </source>
</evidence>
<dbReference type="EMBL" id="SIHJ01000001">
    <property type="protein sequence ID" value="TWT35592.1"/>
    <property type="molecule type" value="Genomic_DNA"/>
</dbReference>
<gene>
    <name evidence="1" type="ORF">KOR34_04850</name>
</gene>
<dbReference type="AlphaFoldDB" id="A0A5C5VD12"/>
<proteinExistence type="predicted"/>
<accession>A0A5C5VD12</accession>